<dbReference type="AlphaFoldDB" id="A0A5P9XRF5"/>
<sequence length="186" mass="19214">MKTNIIASRKNCAINLARTVQSARFDQGSCQISQTSLQRILPSPREAATSTQAGLTLIEAMAALAIFAIGSLGILSLFLSSFAMTNQNQNLTSGYEIAQSAMGVLRANGAQALSLNGATVSASQASNALLDPVSAVMSAYGMPPQSQVSLALTSLNNNGLCPCTATVSVTWDGGAQTYTTQSIVGY</sequence>
<gene>
    <name evidence="2" type="ORF">GCD22_02040</name>
</gene>
<feature type="transmembrane region" description="Helical" evidence="1">
    <location>
        <begin position="62"/>
        <end position="84"/>
    </location>
</feature>
<dbReference type="NCBIfam" id="TIGR02532">
    <property type="entry name" value="IV_pilin_GFxxxE"/>
    <property type="match status" value="1"/>
</dbReference>
<organism evidence="2 3">
    <name type="scientific">Acidithiobacillus thiooxidans ATCC 19377</name>
    <dbReference type="NCBI Taxonomy" id="637390"/>
    <lineage>
        <taxon>Bacteria</taxon>
        <taxon>Pseudomonadati</taxon>
        <taxon>Pseudomonadota</taxon>
        <taxon>Acidithiobacillia</taxon>
        <taxon>Acidithiobacillales</taxon>
        <taxon>Acidithiobacillaceae</taxon>
        <taxon>Acidithiobacillus</taxon>
    </lineage>
</organism>
<evidence type="ECO:0000256" key="1">
    <source>
        <dbReference type="SAM" id="Phobius"/>
    </source>
</evidence>
<keyword evidence="1" id="KW-0812">Transmembrane</keyword>
<accession>A0A5P9XRF5</accession>
<dbReference type="GeneID" id="60696331"/>
<dbReference type="Proteomes" id="UP000363590">
    <property type="component" value="Chromosome"/>
</dbReference>
<dbReference type="RefSeq" id="WP_080707841.1">
    <property type="nucleotide sequence ID" value="NZ_CP045571.1"/>
</dbReference>
<keyword evidence="1" id="KW-0472">Membrane</keyword>
<evidence type="ECO:0000313" key="3">
    <source>
        <dbReference type="Proteomes" id="UP000363590"/>
    </source>
</evidence>
<dbReference type="PROSITE" id="PS00409">
    <property type="entry name" value="PROKAR_NTER_METHYL"/>
    <property type="match status" value="1"/>
</dbReference>
<keyword evidence="1" id="KW-1133">Transmembrane helix</keyword>
<dbReference type="InterPro" id="IPR012902">
    <property type="entry name" value="N_methyl_site"/>
</dbReference>
<reference evidence="2 3" key="1">
    <citation type="submission" date="2019-10" db="EMBL/GenBank/DDBJ databases">
        <authorList>
            <person name="Wang R."/>
        </authorList>
    </citation>
    <scope>NUCLEOTIDE SEQUENCE [LARGE SCALE GENOMIC DNA]</scope>
    <source>
        <strain evidence="2 3">ATCC 19377</strain>
    </source>
</reference>
<proteinExistence type="predicted"/>
<evidence type="ECO:0000313" key="2">
    <source>
        <dbReference type="EMBL" id="QFX96290.1"/>
    </source>
</evidence>
<dbReference type="KEGG" id="atx:GCD22_02040"/>
<protein>
    <submittedName>
        <fullName evidence="2">Type IV pilin</fullName>
    </submittedName>
</protein>
<dbReference type="Pfam" id="PF07963">
    <property type="entry name" value="N_methyl"/>
    <property type="match status" value="1"/>
</dbReference>
<dbReference type="EMBL" id="CP045571">
    <property type="protein sequence ID" value="QFX96290.1"/>
    <property type="molecule type" value="Genomic_DNA"/>
</dbReference>
<name>A0A5P9XRF5_ACITH</name>